<dbReference type="AlphaFoldDB" id="U6MFC5"/>
<sequence length="80" mass="9012">MELSSEGADLADMEYVAIKQRKDASSATLARKEKGVFINDIDIEPGKIWTVDYNSSRKGLAFGVQPYMRYRLPSSMGYPF</sequence>
<keyword evidence="2" id="KW-1185">Reference proteome</keyword>
<accession>U6MFC5</accession>
<proteinExistence type="predicted"/>
<gene>
    <name evidence="1" type="ORF">EMWEY_00044690</name>
</gene>
<evidence type="ECO:0000313" key="2">
    <source>
        <dbReference type="Proteomes" id="UP000030763"/>
    </source>
</evidence>
<dbReference type="EMBL" id="HG722213">
    <property type="protein sequence ID" value="CDJ61753.1"/>
    <property type="molecule type" value="Genomic_DNA"/>
</dbReference>
<reference evidence="1" key="2">
    <citation type="submission" date="2013-10" db="EMBL/GenBank/DDBJ databases">
        <authorList>
            <person name="Aslett M."/>
        </authorList>
    </citation>
    <scope>NUCLEOTIDE SEQUENCE [LARGE SCALE GENOMIC DNA]</scope>
    <source>
        <strain evidence="1">Weybridge</strain>
    </source>
</reference>
<dbReference type="Proteomes" id="UP000030763">
    <property type="component" value="Unassembled WGS sequence"/>
</dbReference>
<reference evidence="1" key="1">
    <citation type="submission" date="2013-10" db="EMBL/GenBank/DDBJ databases">
        <title>Genomic analysis of the causative agents of coccidiosis in chickens.</title>
        <authorList>
            <person name="Reid A.J."/>
            <person name="Blake D."/>
            <person name="Billington K."/>
            <person name="Browne H."/>
            <person name="Dunn M."/>
            <person name="Hung S."/>
            <person name="Kawahara F."/>
            <person name="Miranda-Saavedra D."/>
            <person name="Mourier T."/>
            <person name="Nagra H."/>
            <person name="Otto T.D."/>
            <person name="Rawlings N."/>
            <person name="Sanchez A."/>
            <person name="Sanders M."/>
            <person name="Subramaniam C."/>
            <person name="Tay Y."/>
            <person name="Dear P."/>
            <person name="Doerig C."/>
            <person name="Gruber A."/>
            <person name="Parkinson J."/>
            <person name="Shirley M."/>
            <person name="Wan K.L."/>
            <person name="Berriman M."/>
            <person name="Tomley F."/>
            <person name="Pain A."/>
        </authorList>
    </citation>
    <scope>NUCLEOTIDE SEQUENCE [LARGE SCALE GENOMIC DNA]</scope>
    <source>
        <strain evidence="1">Weybridge</strain>
    </source>
</reference>
<evidence type="ECO:0000313" key="1">
    <source>
        <dbReference type="EMBL" id="CDJ61753.1"/>
    </source>
</evidence>
<dbReference type="VEuPathDB" id="ToxoDB:EMWEY_00044690"/>
<dbReference type="GeneID" id="25338455"/>
<protein>
    <submittedName>
        <fullName evidence="1">Uncharacterized protein</fullName>
    </submittedName>
</protein>
<organism evidence="1 2">
    <name type="scientific">Eimeria maxima</name>
    <name type="common">Coccidian parasite</name>
    <dbReference type="NCBI Taxonomy" id="5804"/>
    <lineage>
        <taxon>Eukaryota</taxon>
        <taxon>Sar</taxon>
        <taxon>Alveolata</taxon>
        <taxon>Apicomplexa</taxon>
        <taxon>Conoidasida</taxon>
        <taxon>Coccidia</taxon>
        <taxon>Eucoccidiorida</taxon>
        <taxon>Eimeriorina</taxon>
        <taxon>Eimeriidae</taxon>
        <taxon>Eimeria</taxon>
    </lineage>
</organism>
<name>U6MFC5_EIMMA</name>
<dbReference type="RefSeq" id="XP_013338403.1">
    <property type="nucleotide sequence ID" value="XM_013482949.1"/>
</dbReference>